<dbReference type="PANTHER" id="PTHR24403:SF109">
    <property type="entry name" value="ZINC FINGER PROTEIN 845-LIKE"/>
    <property type="match status" value="1"/>
</dbReference>
<dbReference type="InterPro" id="IPR050688">
    <property type="entry name" value="Zinc_finger/UBP_domain"/>
</dbReference>
<evidence type="ECO:0000256" key="2">
    <source>
        <dbReference type="ARBA" id="ARBA00022723"/>
    </source>
</evidence>
<dbReference type="GeneID" id="108673346"/>
<dbReference type="AlphaFoldDB" id="A0A8B7NUJ1"/>
<gene>
    <name evidence="11" type="primary">LOC108673346</name>
</gene>
<evidence type="ECO:0000256" key="7">
    <source>
        <dbReference type="PROSITE-ProRule" id="PRU00042"/>
    </source>
</evidence>
<evidence type="ECO:0000313" key="10">
    <source>
        <dbReference type="Proteomes" id="UP000694843"/>
    </source>
</evidence>
<dbReference type="InterPro" id="IPR013087">
    <property type="entry name" value="Znf_C2H2_type"/>
</dbReference>
<dbReference type="SUPFAM" id="SSF57667">
    <property type="entry name" value="beta-beta-alpha zinc fingers"/>
    <property type="match status" value="2"/>
</dbReference>
<evidence type="ECO:0000256" key="5">
    <source>
        <dbReference type="ARBA" id="ARBA00022833"/>
    </source>
</evidence>
<feature type="compositionally biased region" description="Basic and acidic residues" evidence="8">
    <location>
        <begin position="153"/>
        <end position="164"/>
    </location>
</feature>
<feature type="domain" description="C2H2-type" evidence="9">
    <location>
        <begin position="30"/>
        <end position="57"/>
    </location>
</feature>
<feature type="region of interest" description="Disordered" evidence="8">
    <location>
        <begin position="101"/>
        <end position="164"/>
    </location>
</feature>
<proteinExistence type="predicted"/>
<evidence type="ECO:0000259" key="9">
    <source>
        <dbReference type="PROSITE" id="PS50157"/>
    </source>
</evidence>
<keyword evidence="4 7" id="KW-0863">Zinc-finger</keyword>
<name>A0A8B7NUJ1_HYAAZ</name>
<sequence length="229" mass="26926">MLQCPHCEYTTVYRNNLNLHISRHTGSNMLKCEHCEYTTVCKSQLKVHISRHTGSNMLECPHCDYTTVHKGHLKAHMPRHTGVGWLVCTVCGYKTGDRSNFHRHTRRHDDRNRAKRCHGARKISENLRASESQSQSLDSSKAPCLDSPKTQNRRLDPLKKQHDSLKLQSKQLKCPHCPFFTKRAHYLHRHVREMHGVGYYCCQRCDYNCDLLRHLTQHERECRKKMKNN</sequence>
<keyword evidence="2" id="KW-0479">Metal-binding</keyword>
<reference evidence="11" key="1">
    <citation type="submission" date="2025-08" db="UniProtKB">
        <authorList>
            <consortium name="RefSeq"/>
        </authorList>
    </citation>
    <scope>IDENTIFICATION</scope>
    <source>
        <tissue evidence="11">Whole organism</tissue>
    </source>
</reference>
<comment type="subcellular location">
    <subcellularLocation>
        <location evidence="1">Nucleus</location>
    </subcellularLocation>
</comment>
<dbReference type="KEGG" id="hazt:108673346"/>
<evidence type="ECO:0000256" key="6">
    <source>
        <dbReference type="ARBA" id="ARBA00023242"/>
    </source>
</evidence>
<keyword evidence="3" id="KW-0677">Repeat</keyword>
<dbReference type="PANTHER" id="PTHR24403">
    <property type="entry name" value="ZINC FINGER PROTEIN"/>
    <property type="match status" value="1"/>
</dbReference>
<dbReference type="GO" id="GO:0005634">
    <property type="term" value="C:nucleus"/>
    <property type="evidence" value="ECO:0007669"/>
    <property type="project" value="UniProtKB-SubCell"/>
</dbReference>
<dbReference type="GO" id="GO:0045944">
    <property type="term" value="P:positive regulation of transcription by RNA polymerase II"/>
    <property type="evidence" value="ECO:0007669"/>
    <property type="project" value="TreeGrafter"/>
</dbReference>
<feature type="domain" description="C2H2-type" evidence="9">
    <location>
        <begin position="86"/>
        <end position="113"/>
    </location>
</feature>
<dbReference type="OMA" id="HTGSNML"/>
<evidence type="ECO:0000256" key="4">
    <source>
        <dbReference type="ARBA" id="ARBA00022771"/>
    </source>
</evidence>
<feature type="domain" description="C2H2-type" evidence="9">
    <location>
        <begin position="58"/>
        <end position="82"/>
    </location>
</feature>
<dbReference type="RefSeq" id="XP_018016641.1">
    <property type="nucleotide sequence ID" value="XM_018161152.2"/>
</dbReference>
<keyword evidence="6" id="KW-0539">Nucleus</keyword>
<dbReference type="SMART" id="SM00355">
    <property type="entry name" value="ZnF_C2H2"/>
    <property type="match status" value="5"/>
</dbReference>
<dbReference type="OrthoDB" id="6330646at2759"/>
<dbReference type="InterPro" id="IPR056438">
    <property type="entry name" value="Znf-C2H2_CTCF"/>
</dbReference>
<evidence type="ECO:0000256" key="8">
    <source>
        <dbReference type="SAM" id="MobiDB-lite"/>
    </source>
</evidence>
<keyword evidence="5" id="KW-0862">Zinc</keyword>
<keyword evidence="10" id="KW-1185">Reference proteome</keyword>
<evidence type="ECO:0000313" key="11">
    <source>
        <dbReference type="RefSeq" id="XP_018016641.1"/>
    </source>
</evidence>
<feature type="domain" description="C2H2-type" evidence="9">
    <location>
        <begin position="2"/>
        <end position="29"/>
    </location>
</feature>
<evidence type="ECO:0000256" key="3">
    <source>
        <dbReference type="ARBA" id="ARBA00022737"/>
    </source>
</evidence>
<dbReference type="GO" id="GO:0008270">
    <property type="term" value="F:zinc ion binding"/>
    <property type="evidence" value="ECO:0007669"/>
    <property type="project" value="UniProtKB-KW"/>
</dbReference>
<feature type="compositionally biased region" description="Low complexity" evidence="8">
    <location>
        <begin position="130"/>
        <end position="140"/>
    </location>
</feature>
<dbReference type="InterPro" id="IPR036236">
    <property type="entry name" value="Znf_C2H2_sf"/>
</dbReference>
<dbReference type="PROSITE" id="PS50157">
    <property type="entry name" value="ZINC_FINGER_C2H2_2"/>
    <property type="match status" value="4"/>
</dbReference>
<accession>A0A8B7NUJ1</accession>
<dbReference type="Gene3D" id="3.30.160.60">
    <property type="entry name" value="Classic Zinc Finger"/>
    <property type="match status" value="3"/>
</dbReference>
<evidence type="ECO:0000256" key="1">
    <source>
        <dbReference type="ARBA" id="ARBA00004123"/>
    </source>
</evidence>
<dbReference type="Proteomes" id="UP000694843">
    <property type="component" value="Unplaced"/>
</dbReference>
<organism evidence="10 11">
    <name type="scientific">Hyalella azteca</name>
    <name type="common">Amphipod</name>
    <dbReference type="NCBI Taxonomy" id="294128"/>
    <lineage>
        <taxon>Eukaryota</taxon>
        <taxon>Metazoa</taxon>
        <taxon>Ecdysozoa</taxon>
        <taxon>Arthropoda</taxon>
        <taxon>Crustacea</taxon>
        <taxon>Multicrustacea</taxon>
        <taxon>Malacostraca</taxon>
        <taxon>Eumalacostraca</taxon>
        <taxon>Peracarida</taxon>
        <taxon>Amphipoda</taxon>
        <taxon>Senticaudata</taxon>
        <taxon>Talitrida</taxon>
        <taxon>Talitroidea</taxon>
        <taxon>Hyalellidae</taxon>
        <taxon>Hyalella</taxon>
    </lineage>
</organism>
<protein>
    <submittedName>
        <fullName evidence="11">Zinc finger protein 77-like</fullName>
    </submittedName>
</protein>
<dbReference type="Pfam" id="PF23611">
    <property type="entry name" value="zf-C2H2_16"/>
    <property type="match status" value="1"/>
</dbReference>